<evidence type="ECO:0000313" key="4">
    <source>
        <dbReference type="Proteomes" id="UP000290289"/>
    </source>
</evidence>
<dbReference type="PANTHER" id="PTHR34287">
    <property type="entry name" value="OS06G0551500 PROTEIN-RELATED"/>
    <property type="match status" value="1"/>
</dbReference>
<accession>A0A498J436</accession>
<dbReference type="Proteomes" id="UP000290289">
    <property type="component" value="Chromosome 9"/>
</dbReference>
<proteinExistence type="predicted"/>
<dbReference type="InterPro" id="IPR036397">
    <property type="entry name" value="RNaseH_sf"/>
</dbReference>
<dbReference type="GO" id="GO:0003676">
    <property type="term" value="F:nucleic acid binding"/>
    <property type="evidence" value="ECO:0007669"/>
    <property type="project" value="InterPro"/>
</dbReference>
<keyword evidence="4" id="KW-1185">Reference proteome</keyword>
<feature type="compositionally biased region" description="Gly residues" evidence="1">
    <location>
        <begin position="117"/>
        <end position="135"/>
    </location>
</feature>
<dbReference type="EMBL" id="RDQH01000335">
    <property type="protein sequence ID" value="RXH90250.1"/>
    <property type="molecule type" value="Genomic_DNA"/>
</dbReference>
<evidence type="ECO:0000313" key="3">
    <source>
        <dbReference type="EMBL" id="RXH90250.1"/>
    </source>
</evidence>
<evidence type="ECO:0000259" key="2">
    <source>
        <dbReference type="Pfam" id="PF13456"/>
    </source>
</evidence>
<organism evidence="3 4">
    <name type="scientific">Malus domestica</name>
    <name type="common">Apple</name>
    <name type="synonym">Pyrus malus</name>
    <dbReference type="NCBI Taxonomy" id="3750"/>
    <lineage>
        <taxon>Eukaryota</taxon>
        <taxon>Viridiplantae</taxon>
        <taxon>Streptophyta</taxon>
        <taxon>Embryophyta</taxon>
        <taxon>Tracheophyta</taxon>
        <taxon>Spermatophyta</taxon>
        <taxon>Magnoliopsida</taxon>
        <taxon>eudicotyledons</taxon>
        <taxon>Gunneridae</taxon>
        <taxon>Pentapetalae</taxon>
        <taxon>rosids</taxon>
        <taxon>fabids</taxon>
        <taxon>Rosales</taxon>
        <taxon>Rosaceae</taxon>
        <taxon>Amygdaloideae</taxon>
        <taxon>Maleae</taxon>
        <taxon>Malus</taxon>
    </lineage>
</organism>
<reference evidence="3 4" key="1">
    <citation type="submission" date="2018-10" db="EMBL/GenBank/DDBJ databases">
        <title>A high-quality apple genome assembly.</title>
        <authorList>
            <person name="Hu J."/>
        </authorList>
    </citation>
    <scope>NUCLEOTIDE SEQUENCE [LARGE SCALE GENOMIC DNA]</scope>
    <source>
        <strain evidence="4">cv. HFTH1</strain>
        <tissue evidence="3">Young leaf</tissue>
    </source>
</reference>
<evidence type="ECO:0000256" key="1">
    <source>
        <dbReference type="SAM" id="MobiDB-lite"/>
    </source>
</evidence>
<protein>
    <recommendedName>
        <fullName evidence="2">RNase H type-1 domain-containing protein</fullName>
    </recommendedName>
</protein>
<dbReference type="PANTHER" id="PTHR34287:SF4">
    <property type="entry name" value="OS04G0504200 PROTEIN"/>
    <property type="match status" value="1"/>
</dbReference>
<comment type="caution">
    <text evidence="3">The sequence shown here is derived from an EMBL/GenBank/DDBJ whole genome shotgun (WGS) entry which is preliminary data.</text>
</comment>
<dbReference type="Pfam" id="PF13456">
    <property type="entry name" value="RVT_3"/>
    <property type="match status" value="1"/>
</dbReference>
<feature type="domain" description="RNase H type-1" evidence="2">
    <location>
        <begin position="205"/>
        <end position="323"/>
    </location>
</feature>
<gene>
    <name evidence="3" type="ORF">DVH24_032607</name>
</gene>
<dbReference type="InterPro" id="IPR002156">
    <property type="entry name" value="RNaseH_domain"/>
</dbReference>
<dbReference type="AlphaFoldDB" id="A0A498J436"/>
<dbReference type="GO" id="GO:0004523">
    <property type="term" value="F:RNA-DNA hybrid ribonuclease activity"/>
    <property type="evidence" value="ECO:0007669"/>
    <property type="project" value="InterPro"/>
</dbReference>
<dbReference type="Gene3D" id="3.30.420.10">
    <property type="entry name" value="Ribonuclease H-like superfamily/Ribonuclease H"/>
    <property type="match status" value="1"/>
</dbReference>
<sequence>MCRACSRTHWAGLTCSLPPTHMHSLGLLGLSGPAPPDCGGFLCGGDGGPDGGGKAMGGREIGWVGMDLGGIGEFSGGIGVVVGGYGLGPFCGGLGMGEDVGPDEGGFVRGGVEGIGGSTEYGSGRGRFPGAGESNGGDEEGEGELASNGVNSIFGEGNGNCKSSTKTNMAARPLLDMLNAKRIVPVRHISWTPPPNNAWKISFAGHHEPKSRTGSFACIVRDHNAVFKSAIAGPSGKVRDGLATHLIAFSRAIEFSMTEGIDYLQIEGNHPFLFQMITGETKIPDSETRELVFRCIHDLQKFRSVTFRSVTRGDNSAANLLARIAAERKRVEFWADIPPKDVAESLVLDVIGRWQEEEEERESFLALSCACKVVEYLQPVMSNELLCKFPDNSAFDFDYSQSSIWSPLVPRAYAPMDLDLDLDLDFATPRKLNFEMGLEVKNQNSLVEAGSGIKKKKIPTATTCFNLNRSALKNKLMKRKKSKMVLASDFSPTPVNVNCNPIASKVWNKVLKAASKHFKKKKRDPMDHVRFSNYLRPDGNV</sequence>
<name>A0A498J436_MALDO</name>
<feature type="region of interest" description="Disordered" evidence="1">
    <location>
        <begin position="117"/>
        <end position="145"/>
    </location>
</feature>